<evidence type="ECO:0000313" key="1">
    <source>
        <dbReference type="EMBL" id="PWJ83357.1"/>
    </source>
</evidence>
<reference evidence="1 2" key="1">
    <citation type="submission" date="2018-05" db="EMBL/GenBank/DDBJ databases">
        <title>Genomic Encyclopedia of Type Strains, Phase IV (KMG-V): Genome sequencing to study the core and pangenomes of soil and plant-associated prokaryotes.</title>
        <authorList>
            <person name="Whitman W."/>
        </authorList>
    </citation>
    <scope>NUCLEOTIDE SEQUENCE [LARGE SCALE GENOMIC DNA]</scope>
    <source>
        <strain evidence="1 2">PNG 92-11</strain>
    </source>
</reference>
<gene>
    <name evidence="1" type="ORF">C7430_101934</name>
</gene>
<accession>A0ABD6XYV0</accession>
<name>A0ABD6XYV0_ENTAG</name>
<protein>
    <recommendedName>
        <fullName evidence="3">DUF1018 domain-containing protein</fullName>
    </recommendedName>
</protein>
<comment type="caution">
    <text evidence="1">The sequence shown here is derived from an EMBL/GenBank/DDBJ whole genome shotgun (WGS) entry which is preliminary data.</text>
</comment>
<dbReference type="RefSeq" id="WP_109650886.1">
    <property type="nucleotide sequence ID" value="NZ_JBBJPS010000004.1"/>
</dbReference>
<evidence type="ECO:0008006" key="3">
    <source>
        <dbReference type="Google" id="ProtNLM"/>
    </source>
</evidence>
<dbReference type="EMBL" id="QGHE01000001">
    <property type="protein sequence ID" value="PWJ83357.1"/>
    <property type="molecule type" value="Genomic_DNA"/>
</dbReference>
<dbReference type="Proteomes" id="UP000245996">
    <property type="component" value="Unassembled WGS sequence"/>
</dbReference>
<organism evidence="1 2">
    <name type="scientific">Enterobacter agglomerans</name>
    <name type="common">Erwinia herbicola</name>
    <name type="synonym">Pantoea agglomerans</name>
    <dbReference type="NCBI Taxonomy" id="549"/>
    <lineage>
        <taxon>Bacteria</taxon>
        <taxon>Pseudomonadati</taxon>
        <taxon>Pseudomonadota</taxon>
        <taxon>Gammaproteobacteria</taxon>
        <taxon>Enterobacterales</taxon>
        <taxon>Erwiniaceae</taxon>
        <taxon>Pantoea</taxon>
        <taxon>Pantoea agglomerans group</taxon>
    </lineage>
</organism>
<sequence>MISKKEKVAIFQILAIKEGLTDAEYVKVLAEIERISANNIFLGNKVNVTISKNNRSAGEATKNVESILSKLKREDPEKFNILNELRINIRSGVILKNFNDVKDFLARIDQASLISNNKQSTVNNIIIHLSKKNPNDIREVIKGKIKPPSNNDDKGFNELANYIISPKK</sequence>
<proteinExistence type="predicted"/>
<evidence type="ECO:0000313" key="2">
    <source>
        <dbReference type="Proteomes" id="UP000245996"/>
    </source>
</evidence>
<dbReference type="AlphaFoldDB" id="A0ABD6XYV0"/>